<evidence type="ECO:0000313" key="4">
    <source>
        <dbReference type="Proteomes" id="UP001431783"/>
    </source>
</evidence>
<dbReference type="Pfam" id="PF13843">
    <property type="entry name" value="DDE_Tnp_1_7"/>
    <property type="match status" value="1"/>
</dbReference>
<reference evidence="3 4" key="1">
    <citation type="submission" date="2023-03" db="EMBL/GenBank/DDBJ databases">
        <title>Genome insight into feeding habits of ladybird beetles.</title>
        <authorList>
            <person name="Li H.-S."/>
            <person name="Huang Y.-H."/>
            <person name="Pang H."/>
        </authorList>
    </citation>
    <scope>NUCLEOTIDE SEQUENCE [LARGE SCALE GENOMIC DNA]</scope>
    <source>
        <strain evidence="3">SYSU_2023b</strain>
        <tissue evidence="3">Whole body</tissue>
    </source>
</reference>
<evidence type="ECO:0000313" key="3">
    <source>
        <dbReference type="EMBL" id="KAK9884802.1"/>
    </source>
</evidence>
<comment type="caution">
    <text evidence="3">The sequence shown here is derived from an EMBL/GenBank/DDBJ whole genome shotgun (WGS) entry which is preliminary data.</text>
</comment>
<gene>
    <name evidence="3" type="ORF">WA026_009031</name>
</gene>
<organism evidence="3 4">
    <name type="scientific">Henosepilachna vigintioctopunctata</name>
    <dbReference type="NCBI Taxonomy" id="420089"/>
    <lineage>
        <taxon>Eukaryota</taxon>
        <taxon>Metazoa</taxon>
        <taxon>Ecdysozoa</taxon>
        <taxon>Arthropoda</taxon>
        <taxon>Hexapoda</taxon>
        <taxon>Insecta</taxon>
        <taxon>Pterygota</taxon>
        <taxon>Neoptera</taxon>
        <taxon>Endopterygota</taxon>
        <taxon>Coleoptera</taxon>
        <taxon>Polyphaga</taxon>
        <taxon>Cucujiformia</taxon>
        <taxon>Coccinelloidea</taxon>
        <taxon>Coccinellidae</taxon>
        <taxon>Epilachninae</taxon>
        <taxon>Epilachnini</taxon>
        <taxon>Henosepilachna</taxon>
    </lineage>
</organism>
<keyword evidence="4" id="KW-1185">Reference proteome</keyword>
<proteinExistence type="predicted"/>
<dbReference type="AlphaFoldDB" id="A0AAW1UMQ2"/>
<dbReference type="EMBL" id="JARQZJ010000094">
    <property type="protein sequence ID" value="KAK9884802.1"/>
    <property type="molecule type" value="Genomic_DNA"/>
</dbReference>
<feature type="domain" description="PiggyBac transposable element-derived protein" evidence="2">
    <location>
        <begin position="67"/>
        <end position="138"/>
    </location>
</feature>
<name>A0AAW1UMQ2_9CUCU</name>
<evidence type="ECO:0000259" key="2">
    <source>
        <dbReference type="Pfam" id="PF13843"/>
    </source>
</evidence>
<protein>
    <recommendedName>
        <fullName evidence="2">PiggyBac transposable element-derived protein domain-containing protein</fullName>
    </recommendedName>
</protein>
<accession>A0AAW1UMQ2</accession>
<dbReference type="InterPro" id="IPR029526">
    <property type="entry name" value="PGBD"/>
</dbReference>
<feature type="region of interest" description="Disordered" evidence="1">
    <location>
        <begin position="1"/>
        <end position="27"/>
    </location>
</feature>
<feature type="compositionally biased region" description="Basic and acidic residues" evidence="1">
    <location>
        <begin position="10"/>
        <end position="23"/>
    </location>
</feature>
<dbReference type="Proteomes" id="UP001431783">
    <property type="component" value="Unassembled WGS sequence"/>
</dbReference>
<evidence type="ECO:0000256" key="1">
    <source>
        <dbReference type="SAM" id="MobiDB-lite"/>
    </source>
</evidence>
<sequence>MDKEECETVNIRKSDSEEGKNSSEYEEDDHILNRVIPSKRHQTMMMMIIENFARGVQSEARCAKSEKACWNIFFDNEMLDAILRHTNSRIRVKIADCQDPTKNSYMKECDHNELIPFIGLLCIAEVQKLGRKNLSDLWA</sequence>